<feature type="domain" description="Mur ligase central" evidence="23">
    <location>
        <begin position="55"/>
        <end position="201"/>
    </location>
</feature>
<comment type="pathway">
    <text evidence="3">Cofactor biosynthesis; tetrahydrofolylpolyglutamate biosynthesis.</text>
</comment>
<dbReference type="Pfam" id="PF08245">
    <property type="entry name" value="Mur_ligase_M"/>
    <property type="match status" value="1"/>
</dbReference>
<dbReference type="PROSITE" id="PS01012">
    <property type="entry name" value="FOLYLPOLYGLU_SYNT_2"/>
    <property type="match status" value="1"/>
</dbReference>
<evidence type="ECO:0000256" key="16">
    <source>
        <dbReference type="ARBA" id="ARBA00032510"/>
    </source>
</evidence>
<dbReference type="NCBIfam" id="NF008101">
    <property type="entry name" value="PRK10846.1"/>
    <property type="match status" value="1"/>
</dbReference>
<dbReference type="InterPro" id="IPR013221">
    <property type="entry name" value="Mur_ligase_cen"/>
</dbReference>
<dbReference type="InterPro" id="IPR036565">
    <property type="entry name" value="Mur-like_cat_sf"/>
</dbReference>
<evidence type="ECO:0000256" key="21">
    <source>
        <dbReference type="PIRNR" id="PIRNR001563"/>
    </source>
</evidence>
<dbReference type="InterPro" id="IPR001645">
    <property type="entry name" value="Folylpolyglutamate_synth"/>
</dbReference>
<evidence type="ECO:0000256" key="9">
    <source>
        <dbReference type="ARBA" id="ARBA00022723"/>
    </source>
</evidence>
<evidence type="ECO:0000259" key="22">
    <source>
        <dbReference type="Pfam" id="PF02875"/>
    </source>
</evidence>
<evidence type="ECO:0000259" key="23">
    <source>
        <dbReference type="Pfam" id="PF08245"/>
    </source>
</evidence>
<dbReference type="InterPro" id="IPR036615">
    <property type="entry name" value="Mur_ligase_C_dom_sf"/>
</dbReference>
<evidence type="ECO:0000256" key="17">
    <source>
        <dbReference type="ARBA" id="ARBA00047493"/>
    </source>
</evidence>
<comment type="catalytic activity">
    <reaction evidence="20">
        <text>7,8-dihydropteroate + L-glutamate + ATP = 7,8-dihydrofolate + ADP + phosphate + H(+)</text>
        <dbReference type="Rhea" id="RHEA:23584"/>
        <dbReference type="ChEBI" id="CHEBI:15378"/>
        <dbReference type="ChEBI" id="CHEBI:17839"/>
        <dbReference type="ChEBI" id="CHEBI:29985"/>
        <dbReference type="ChEBI" id="CHEBI:30616"/>
        <dbReference type="ChEBI" id="CHEBI:43474"/>
        <dbReference type="ChEBI" id="CHEBI:57451"/>
        <dbReference type="ChEBI" id="CHEBI:456216"/>
        <dbReference type="EC" id="6.3.2.12"/>
    </reaction>
</comment>
<evidence type="ECO:0000313" key="24">
    <source>
        <dbReference type="EMBL" id="WAJ69196.1"/>
    </source>
</evidence>
<evidence type="ECO:0000256" key="10">
    <source>
        <dbReference type="ARBA" id="ARBA00022741"/>
    </source>
</evidence>
<comment type="catalytic activity">
    <reaction evidence="17">
        <text>(6S)-5,6,7,8-tetrahydrofolyl-(gamma-L-Glu)(n) + L-glutamate + ATP = (6S)-5,6,7,8-tetrahydrofolyl-(gamma-L-Glu)(n+1) + ADP + phosphate + H(+)</text>
        <dbReference type="Rhea" id="RHEA:10580"/>
        <dbReference type="Rhea" id="RHEA-COMP:14738"/>
        <dbReference type="Rhea" id="RHEA-COMP:14740"/>
        <dbReference type="ChEBI" id="CHEBI:15378"/>
        <dbReference type="ChEBI" id="CHEBI:29985"/>
        <dbReference type="ChEBI" id="CHEBI:30616"/>
        <dbReference type="ChEBI" id="CHEBI:43474"/>
        <dbReference type="ChEBI" id="CHEBI:141005"/>
        <dbReference type="ChEBI" id="CHEBI:456216"/>
        <dbReference type="EC" id="6.3.2.17"/>
    </reaction>
</comment>
<comment type="pathway">
    <text evidence="2">Cofactor biosynthesis; tetrahydrofolate biosynthesis; 7,8-dihydrofolate from 2-amino-4-hydroxy-6-hydroxymethyl-7,8-dihydropteridine diphosphate and 4-aminobenzoate: step 2/2.</text>
</comment>
<evidence type="ECO:0000256" key="19">
    <source>
        <dbReference type="ARBA" id="ARBA00049035"/>
    </source>
</evidence>
<dbReference type="GO" id="GO:0004326">
    <property type="term" value="F:tetrahydrofolylpolyglutamate synthase activity"/>
    <property type="evidence" value="ECO:0007669"/>
    <property type="project" value="UniProtKB-EC"/>
</dbReference>
<dbReference type="RefSeq" id="WP_268073388.1">
    <property type="nucleotide sequence ID" value="NZ_CP109965.1"/>
</dbReference>
<evidence type="ECO:0000256" key="2">
    <source>
        <dbReference type="ARBA" id="ARBA00004799"/>
    </source>
</evidence>
<proteinExistence type="inferred from homology"/>
<dbReference type="Gene3D" id="3.40.1190.10">
    <property type="entry name" value="Mur-like, catalytic domain"/>
    <property type="match status" value="1"/>
</dbReference>
<gene>
    <name evidence="24" type="primary">folC</name>
    <name evidence="24" type="ORF">OLW01_08350</name>
</gene>
<keyword evidence="9" id="KW-0479">Metal-binding</keyword>
<dbReference type="EMBL" id="CP109965">
    <property type="protein sequence ID" value="WAJ69196.1"/>
    <property type="molecule type" value="Genomic_DNA"/>
</dbReference>
<keyword evidence="8 21" id="KW-0436">Ligase</keyword>
<organism evidence="24 25">
    <name type="scientific">Catenovulum adriaticum</name>
    <dbReference type="NCBI Taxonomy" id="2984846"/>
    <lineage>
        <taxon>Bacteria</taxon>
        <taxon>Pseudomonadati</taxon>
        <taxon>Pseudomonadota</taxon>
        <taxon>Gammaproteobacteria</taxon>
        <taxon>Alteromonadales</taxon>
        <taxon>Alteromonadaceae</taxon>
        <taxon>Catenovulum</taxon>
    </lineage>
</organism>
<accession>A0ABY7AKL7</accession>
<comment type="function">
    <text evidence="1">Functions in two distinct reactions of the de novo folate biosynthetic pathway. Catalyzes the addition of a glutamate residue to dihydropteroate (7,8-dihydropteroate or H2Pte) to form dihydrofolate (7,8-dihydrofolate monoglutamate or H2Pte-Glu). Also catalyzes successive additions of L-glutamate to tetrahydrofolate or 10-formyltetrahydrofolate or 5,10-methylenetetrahydrofolate, leading to folylpolyglutamate derivatives.</text>
</comment>
<dbReference type="SUPFAM" id="SSF53623">
    <property type="entry name" value="MurD-like peptide ligases, catalytic domain"/>
    <property type="match status" value="1"/>
</dbReference>
<evidence type="ECO:0000256" key="20">
    <source>
        <dbReference type="ARBA" id="ARBA00049161"/>
    </source>
</evidence>
<protein>
    <recommendedName>
        <fullName evidence="7">Dihydrofolate synthase/folylpolyglutamate synthase</fullName>
        <ecNumber evidence="5">6.3.2.12</ecNumber>
        <ecNumber evidence="6">6.3.2.17</ecNumber>
    </recommendedName>
    <alternativeName>
        <fullName evidence="16">Folylpoly-gamma-glutamate synthetase-dihydrofolate synthetase</fullName>
    </alternativeName>
    <alternativeName>
        <fullName evidence="14">Folylpolyglutamate synthetase</fullName>
    </alternativeName>
    <alternativeName>
        <fullName evidence="15">Tetrahydrofolylpolyglutamate synthase</fullName>
    </alternativeName>
</protein>
<dbReference type="GO" id="GO:0008841">
    <property type="term" value="F:dihydrofolate synthase activity"/>
    <property type="evidence" value="ECO:0007669"/>
    <property type="project" value="UniProtKB-EC"/>
</dbReference>
<dbReference type="InterPro" id="IPR004101">
    <property type="entry name" value="Mur_ligase_C"/>
</dbReference>
<feature type="domain" description="Mur ligase C-terminal" evidence="22">
    <location>
        <begin position="288"/>
        <end position="407"/>
    </location>
</feature>
<evidence type="ECO:0000256" key="1">
    <source>
        <dbReference type="ARBA" id="ARBA00002714"/>
    </source>
</evidence>
<keyword evidence="12" id="KW-0460">Magnesium</keyword>
<dbReference type="SUPFAM" id="SSF53244">
    <property type="entry name" value="MurD-like peptide ligases, peptide-binding domain"/>
    <property type="match status" value="1"/>
</dbReference>
<evidence type="ECO:0000256" key="3">
    <source>
        <dbReference type="ARBA" id="ARBA00005150"/>
    </source>
</evidence>
<dbReference type="Pfam" id="PF02875">
    <property type="entry name" value="Mur_ligase_C"/>
    <property type="match status" value="1"/>
</dbReference>
<dbReference type="Proteomes" id="UP001163726">
    <property type="component" value="Chromosome"/>
</dbReference>
<dbReference type="PANTHER" id="PTHR11136">
    <property type="entry name" value="FOLYLPOLYGLUTAMATE SYNTHASE-RELATED"/>
    <property type="match status" value="1"/>
</dbReference>
<dbReference type="PANTHER" id="PTHR11136:SF0">
    <property type="entry name" value="DIHYDROFOLATE SYNTHETASE-RELATED"/>
    <property type="match status" value="1"/>
</dbReference>
<evidence type="ECO:0000256" key="14">
    <source>
        <dbReference type="ARBA" id="ARBA00030048"/>
    </source>
</evidence>
<comment type="similarity">
    <text evidence="4 21">Belongs to the folylpolyglutamate synthase family.</text>
</comment>
<evidence type="ECO:0000256" key="8">
    <source>
        <dbReference type="ARBA" id="ARBA00022598"/>
    </source>
</evidence>
<dbReference type="PROSITE" id="PS01011">
    <property type="entry name" value="FOLYLPOLYGLU_SYNT_1"/>
    <property type="match status" value="1"/>
</dbReference>
<keyword evidence="11 21" id="KW-0067">ATP-binding</keyword>
<dbReference type="EC" id="6.3.2.12" evidence="5"/>
<keyword evidence="13" id="KW-0289">Folate biosynthesis</keyword>
<dbReference type="InterPro" id="IPR018109">
    <property type="entry name" value="Folylpolyglutamate_synth_CS"/>
</dbReference>
<evidence type="ECO:0000256" key="5">
    <source>
        <dbReference type="ARBA" id="ARBA00013023"/>
    </source>
</evidence>
<evidence type="ECO:0000256" key="6">
    <source>
        <dbReference type="ARBA" id="ARBA00013025"/>
    </source>
</evidence>
<dbReference type="EC" id="6.3.2.17" evidence="6"/>
<reference evidence="24" key="1">
    <citation type="submission" date="2022-10" db="EMBL/GenBank/DDBJ databases">
        <title>Catenovulum adriacola sp. nov. isolated in the Harbour of Susak.</title>
        <authorList>
            <person name="Schoch T."/>
            <person name="Reich S.J."/>
            <person name="Stoeferle S."/>
            <person name="Flaiz M."/>
            <person name="Kazda M."/>
            <person name="Riedel C.U."/>
            <person name="Duerre P."/>
        </authorList>
    </citation>
    <scope>NUCLEOTIDE SEQUENCE</scope>
    <source>
        <strain evidence="24">TS8</strain>
    </source>
</reference>
<evidence type="ECO:0000256" key="13">
    <source>
        <dbReference type="ARBA" id="ARBA00022909"/>
    </source>
</evidence>
<evidence type="ECO:0000256" key="15">
    <source>
        <dbReference type="ARBA" id="ARBA00030592"/>
    </source>
</evidence>
<evidence type="ECO:0000256" key="18">
    <source>
        <dbReference type="ARBA" id="ARBA00047808"/>
    </source>
</evidence>
<evidence type="ECO:0000313" key="25">
    <source>
        <dbReference type="Proteomes" id="UP001163726"/>
    </source>
</evidence>
<keyword evidence="25" id="KW-1185">Reference proteome</keyword>
<dbReference type="PIRSF" id="PIRSF001563">
    <property type="entry name" value="Folylpolyglu_synth"/>
    <property type="match status" value="1"/>
</dbReference>
<dbReference type="Gene3D" id="3.90.190.20">
    <property type="entry name" value="Mur ligase, C-terminal domain"/>
    <property type="match status" value="1"/>
</dbReference>
<comment type="catalytic activity">
    <reaction evidence="18">
        <text>10-formyltetrahydrofolyl-(gamma-L-Glu)(n) + L-glutamate + ATP = 10-formyltetrahydrofolyl-(gamma-L-Glu)(n+1) + ADP + phosphate + H(+)</text>
        <dbReference type="Rhea" id="RHEA:51904"/>
        <dbReference type="Rhea" id="RHEA-COMP:13088"/>
        <dbReference type="Rhea" id="RHEA-COMP:14300"/>
        <dbReference type="ChEBI" id="CHEBI:15378"/>
        <dbReference type="ChEBI" id="CHEBI:29985"/>
        <dbReference type="ChEBI" id="CHEBI:30616"/>
        <dbReference type="ChEBI" id="CHEBI:43474"/>
        <dbReference type="ChEBI" id="CHEBI:134413"/>
        <dbReference type="ChEBI" id="CHEBI:456216"/>
        <dbReference type="EC" id="6.3.2.17"/>
    </reaction>
</comment>
<evidence type="ECO:0000256" key="7">
    <source>
        <dbReference type="ARBA" id="ARBA00019357"/>
    </source>
</evidence>
<dbReference type="NCBIfam" id="TIGR01499">
    <property type="entry name" value="folC"/>
    <property type="match status" value="1"/>
</dbReference>
<name>A0ABY7AKL7_9ALTE</name>
<evidence type="ECO:0000256" key="12">
    <source>
        <dbReference type="ARBA" id="ARBA00022842"/>
    </source>
</evidence>
<sequence>MVNPSAQVAFNSLPDWLTYLEALHPNDIELGLERVRQVYNRLDLNFSQTKVVLLAGTNGKGTSCHLMQQLLCAHGFNVGCYNSPHIHDYRERVTVNANWLSEQQHCDAFQAIEQARGNIALTYFEFGTLAAIYLLAQQSLDYILLEVGLGGRLDATNIVEPDLSIITTIDLDHQDWLGTNREVIGFEKAGIFRAQGKAVCGDLNPPDTVKQQALEKQLDIVWQQQDFCYQIEPQYWSWQGKKNQFNHLNKPNMPIQNASTVLAGLEQLGLELDINLINACFIDFQLAGRWQKISTQPDVIIDVAHNPESIRFMQQQLQQYSHQGKKIAVLGMLKDKDIKTVINTIKADFDAWYLADINQPRGAKATDLQTELTVSDKVSCYQSIQQAYKSALADAQLDDLIVAFGSFWVITDILTD</sequence>
<comment type="catalytic activity">
    <reaction evidence="19">
        <text>(6R)-5,10-methylenetetrahydrofolyl-(gamma-L-Glu)(n) + L-glutamate + ATP = (6R)-5,10-methylenetetrahydrofolyl-(gamma-L-Glu)(n+1) + ADP + phosphate + H(+)</text>
        <dbReference type="Rhea" id="RHEA:51912"/>
        <dbReference type="Rhea" id="RHEA-COMP:13257"/>
        <dbReference type="Rhea" id="RHEA-COMP:13258"/>
        <dbReference type="ChEBI" id="CHEBI:15378"/>
        <dbReference type="ChEBI" id="CHEBI:29985"/>
        <dbReference type="ChEBI" id="CHEBI:30616"/>
        <dbReference type="ChEBI" id="CHEBI:43474"/>
        <dbReference type="ChEBI" id="CHEBI:136572"/>
        <dbReference type="ChEBI" id="CHEBI:456216"/>
        <dbReference type="EC" id="6.3.2.17"/>
    </reaction>
</comment>
<evidence type="ECO:0000256" key="11">
    <source>
        <dbReference type="ARBA" id="ARBA00022840"/>
    </source>
</evidence>
<keyword evidence="10 21" id="KW-0547">Nucleotide-binding</keyword>
<evidence type="ECO:0000256" key="4">
    <source>
        <dbReference type="ARBA" id="ARBA00008276"/>
    </source>
</evidence>